<dbReference type="PANTHER" id="PTHR30521">
    <property type="entry name" value="DEFERROCHELATASE/PEROXIDASE"/>
    <property type="match status" value="1"/>
</dbReference>
<keyword evidence="3" id="KW-0479">Metal-binding</keyword>
<dbReference type="PANTHER" id="PTHR30521:SF5">
    <property type="entry name" value="BLR4509 PROTEIN"/>
    <property type="match status" value="1"/>
</dbReference>
<keyword evidence="4" id="KW-0560">Oxidoreductase</keyword>
<evidence type="ECO:0000313" key="10">
    <source>
        <dbReference type="Proteomes" id="UP000033772"/>
    </source>
</evidence>
<protein>
    <submittedName>
        <fullName evidence="9">Peroxidase</fullName>
    </submittedName>
</protein>
<dbReference type="GO" id="GO:0020037">
    <property type="term" value="F:heme binding"/>
    <property type="evidence" value="ECO:0007669"/>
    <property type="project" value="InterPro"/>
</dbReference>
<comment type="similarity">
    <text evidence="6">Belongs to the DyP-type peroxidase family.</text>
</comment>
<evidence type="ECO:0000256" key="1">
    <source>
        <dbReference type="ARBA" id="ARBA00001970"/>
    </source>
</evidence>
<proteinExistence type="inferred from homology"/>
<feature type="domain" description="Dyp-type peroxidase C-terminal" evidence="8">
    <location>
        <begin position="227"/>
        <end position="409"/>
    </location>
</feature>
<dbReference type="OrthoDB" id="236246at2"/>
<evidence type="ECO:0000256" key="2">
    <source>
        <dbReference type="ARBA" id="ARBA00022559"/>
    </source>
</evidence>
<feature type="region of interest" description="Disordered" evidence="7">
    <location>
        <begin position="273"/>
        <end position="293"/>
    </location>
</feature>
<evidence type="ECO:0000256" key="6">
    <source>
        <dbReference type="ARBA" id="ARBA00025737"/>
    </source>
</evidence>
<evidence type="ECO:0000256" key="5">
    <source>
        <dbReference type="ARBA" id="ARBA00023004"/>
    </source>
</evidence>
<dbReference type="InterPro" id="IPR011008">
    <property type="entry name" value="Dimeric_a/b-barrel"/>
</dbReference>
<evidence type="ECO:0000256" key="7">
    <source>
        <dbReference type="SAM" id="MobiDB-lite"/>
    </source>
</evidence>
<dbReference type="InterPro" id="IPR048328">
    <property type="entry name" value="Dyp_perox_C"/>
</dbReference>
<dbReference type="SUPFAM" id="SSF54909">
    <property type="entry name" value="Dimeric alpha+beta barrel"/>
    <property type="match status" value="1"/>
</dbReference>
<dbReference type="InterPro" id="IPR006314">
    <property type="entry name" value="Dyp_peroxidase"/>
</dbReference>
<dbReference type="GO" id="GO:0046872">
    <property type="term" value="F:metal ion binding"/>
    <property type="evidence" value="ECO:0007669"/>
    <property type="project" value="UniProtKB-KW"/>
</dbReference>
<keyword evidence="2 9" id="KW-0575">Peroxidase</keyword>
<dbReference type="EMBL" id="JZDQ02000008">
    <property type="protein sequence ID" value="OIJ27482.1"/>
    <property type="molecule type" value="Genomic_DNA"/>
</dbReference>
<keyword evidence="5" id="KW-0408">Iron</keyword>
<dbReference type="AlphaFoldDB" id="A0A1J4N7I3"/>
<sequence>MDLFRRLTKQPTLELDDIQAAVLRARPEPYFGTHAILEITDAAAGRELLRRLAPRITSAARWDEPVPAWTVVAISYPGLEALGVSEESLASFPANFRAGMAARAERLRDTGPNAPHHWEFPFGTGRAHLAVSVYAESKEAWQEAVDGYQRELAQVAGVDLLSHQDFGATGFNVFGYRDGFTQPAVEGSGAETMPGDGRPIKPGEFVLGYPSETGRPLPMPSPSVLGRNGTYVVFRKYHSHVAAFNRFLHGNADTAEERELLAAKLVGRWRSGAPLALSPDRDDPALGEDPRRQNHFKYAEDPRGLRTPLGSHIRRMNPRDSKLEILSDLRIRRLIRRSTSYGDAVPDSEVRDDGSSRGLDFIALSARAIDTVEFLQSEWVNSGNFAGLDKEKDPLISNQDKGAYFTVPGTPPRRVQGIQSFNTLLGGEYLFMPSLSAIAWLSQEPTA</sequence>
<evidence type="ECO:0000256" key="3">
    <source>
        <dbReference type="ARBA" id="ARBA00022723"/>
    </source>
</evidence>
<comment type="cofactor">
    <cofactor evidence="1">
        <name>heme b</name>
        <dbReference type="ChEBI" id="CHEBI:60344"/>
    </cofactor>
</comment>
<dbReference type="Pfam" id="PF20628">
    <property type="entry name" value="Dyp_perox_C"/>
    <property type="match status" value="1"/>
</dbReference>
<name>A0A1J4N7I3_9ACTN</name>
<accession>A0A1J4N7I3</accession>
<evidence type="ECO:0000313" key="9">
    <source>
        <dbReference type="EMBL" id="OIJ27482.1"/>
    </source>
</evidence>
<comment type="caution">
    <text evidence="9">The sequence shown here is derived from an EMBL/GenBank/DDBJ whole genome shotgun (WGS) entry which is preliminary data.</text>
</comment>
<dbReference type="PROSITE" id="PS51404">
    <property type="entry name" value="DYP_PEROXIDASE"/>
    <property type="match status" value="1"/>
</dbReference>
<gene>
    <name evidence="9" type="ORF">UG56_007280</name>
</gene>
<dbReference type="STRING" id="1844.UG56_007280"/>
<keyword evidence="10" id="KW-1185">Reference proteome</keyword>
<organism evidence="9 10">
    <name type="scientific">Nocardioides luteus</name>
    <dbReference type="NCBI Taxonomy" id="1844"/>
    <lineage>
        <taxon>Bacteria</taxon>
        <taxon>Bacillati</taxon>
        <taxon>Actinomycetota</taxon>
        <taxon>Actinomycetes</taxon>
        <taxon>Propionibacteriales</taxon>
        <taxon>Nocardioidaceae</taxon>
        <taxon>Nocardioides</taxon>
    </lineage>
</organism>
<dbReference type="GO" id="GO:0004601">
    <property type="term" value="F:peroxidase activity"/>
    <property type="evidence" value="ECO:0007669"/>
    <property type="project" value="UniProtKB-KW"/>
</dbReference>
<reference evidence="9" key="1">
    <citation type="submission" date="2016-10" db="EMBL/GenBank/DDBJ databases">
        <title>Draft Genome Sequence of Nocardioides luteus Strain BAFB, an Alkane-Degrading Bacterium Isolated from JP-7 Polluted Soil.</title>
        <authorList>
            <person name="Brown L."/>
            <person name="Ruiz O.N."/>
            <person name="Gunasekera T."/>
        </authorList>
    </citation>
    <scope>NUCLEOTIDE SEQUENCE [LARGE SCALE GENOMIC DNA]</scope>
    <source>
        <strain evidence="9">BAFB</strain>
    </source>
</reference>
<evidence type="ECO:0000259" key="8">
    <source>
        <dbReference type="Pfam" id="PF20628"/>
    </source>
</evidence>
<dbReference type="GO" id="GO:0005829">
    <property type="term" value="C:cytosol"/>
    <property type="evidence" value="ECO:0007669"/>
    <property type="project" value="TreeGrafter"/>
</dbReference>
<feature type="compositionally biased region" description="Basic and acidic residues" evidence="7">
    <location>
        <begin position="279"/>
        <end position="293"/>
    </location>
</feature>
<dbReference type="RefSeq" id="WP_045547504.1">
    <property type="nucleotide sequence ID" value="NZ_JZDQ02000008.1"/>
</dbReference>
<evidence type="ECO:0000256" key="4">
    <source>
        <dbReference type="ARBA" id="ARBA00023002"/>
    </source>
</evidence>
<dbReference type="Proteomes" id="UP000033772">
    <property type="component" value="Unassembled WGS sequence"/>
</dbReference>